<dbReference type="GO" id="GO:0050660">
    <property type="term" value="F:flavin adenine dinucleotide binding"/>
    <property type="evidence" value="ECO:0007669"/>
    <property type="project" value="InterPro"/>
</dbReference>
<comment type="caution">
    <text evidence="15">The sequence shown here is derived from an EMBL/GenBank/DDBJ whole genome shotgun (WGS) entry which is preliminary data.</text>
</comment>
<evidence type="ECO:0000259" key="11">
    <source>
        <dbReference type="Pfam" id="PF00441"/>
    </source>
</evidence>
<keyword evidence="16" id="KW-1185">Reference proteome</keyword>
<dbReference type="InterPro" id="IPR046373">
    <property type="entry name" value="Acyl-CoA_Oxase/DH_mid-dom_sf"/>
</dbReference>
<dbReference type="SUPFAM" id="SSF56645">
    <property type="entry name" value="Acyl-CoA dehydrogenase NM domain-like"/>
    <property type="match status" value="1"/>
</dbReference>
<dbReference type="InterPro" id="IPR009075">
    <property type="entry name" value="AcylCo_DH/oxidase_C"/>
</dbReference>
<dbReference type="RefSeq" id="WP_185796400.1">
    <property type="nucleotide sequence ID" value="NZ_JACLQD010000001.1"/>
</dbReference>
<dbReference type="InterPro" id="IPR006091">
    <property type="entry name" value="Acyl-CoA_Oxase/DH_mid-dom"/>
</dbReference>
<name>A0A842I3V6_9RHOB</name>
<dbReference type="PANTHER" id="PTHR42803:SF1">
    <property type="entry name" value="BROAD-SPECIFICITY LINEAR ACYL-COA DEHYDROGENASE FADE5"/>
    <property type="match status" value="1"/>
</dbReference>
<evidence type="ECO:0000259" key="14">
    <source>
        <dbReference type="Pfam" id="PF12806"/>
    </source>
</evidence>
<evidence type="ECO:0000256" key="2">
    <source>
        <dbReference type="ARBA" id="ARBA00009347"/>
    </source>
</evidence>
<protein>
    <recommendedName>
        <fullName evidence="9">3-methylmercaptopropionyl-CoA dehydrogenase</fullName>
        <ecNumber evidence="8">1.3.99.41</ecNumber>
    </recommendedName>
</protein>
<accession>A0A842I3V6</accession>
<evidence type="ECO:0000256" key="8">
    <source>
        <dbReference type="ARBA" id="ARBA00066694"/>
    </source>
</evidence>
<evidence type="ECO:0000259" key="12">
    <source>
        <dbReference type="Pfam" id="PF02770"/>
    </source>
</evidence>
<comment type="catalytic activity">
    <reaction evidence="6">
        <text>3-(methylsulfanyl)propanoyl-CoA + oxidized [electron-transfer flavoprotein] + H(+) = 3-(methylsulfanyl)acryloyl-CoA + reduced [electron-transfer flavoprotein]</text>
        <dbReference type="Rhea" id="RHEA:52612"/>
        <dbReference type="Rhea" id="RHEA-COMP:10685"/>
        <dbReference type="Rhea" id="RHEA-COMP:10686"/>
        <dbReference type="ChEBI" id="CHEBI:15378"/>
        <dbReference type="ChEBI" id="CHEBI:57692"/>
        <dbReference type="ChEBI" id="CHEBI:58307"/>
        <dbReference type="ChEBI" id="CHEBI:82815"/>
        <dbReference type="ChEBI" id="CHEBI:84994"/>
        <dbReference type="EC" id="1.3.99.41"/>
    </reaction>
    <physiologicalReaction direction="left-to-right" evidence="6">
        <dbReference type="Rhea" id="RHEA:52613"/>
    </physiologicalReaction>
</comment>
<dbReference type="Proteomes" id="UP000555411">
    <property type="component" value="Unassembled WGS sequence"/>
</dbReference>
<keyword evidence="3 10" id="KW-0285">Flavoprotein</keyword>
<evidence type="ECO:0000256" key="10">
    <source>
        <dbReference type="RuleBase" id="RU362125"/>
    </source>
</evidence>
<feature type="domain" description="Acyl-CoA oxidase/dehydrogenase middle" evidence="12">
    <location>
        <begin position="161"/>
        <end position="269"/>
    </location>
</feature>
<evidence type="ECO:0000313" key="16">
    <source>
        <dbReference type="Proteomes" id="UP000555411"/>
    </source>
</evidence>
<comment type="similarity">
    <text evidence="2 10">Belongs to the acyl-CoA dehydrogenase family.</text>
</comment>
<dbReference type="Pfam" id="PF12806">
    <property type="entry name" value="Acyl-CoA_dh_C"/>
    <property type="match status" value="1"/>
</dbReference>
<evidence type="ECO:0000256" key="7">
    <source>
        <dbReference type="ARBA" id="ARBA00058683"/>
    </source>
</evidence>
<dbReference type="Gene3D" id="1.10.540.10">
    <property type="entry name" value="Acyl-CoA dehydrogenase/oxidase, N-terminal domain"/>
    <property type="match status" value="1"/>
</dbReference>
<organism evidence="15 16">
    <name type="scientific">Paragemmobacter straminiformis</name>
    <dbReference type="NCBI Taxonomy" id="2045119"/>
    <lineage>
        <taxon>Bacteria</taxon>
        <taxon>Pseudomonadati</taxon>
        <taxon>Pseudomonadota</taxon>
        <taxon>Alphaproteobacteria</taxon>
        <taxon>Rhodobacterales</taxon>
        <taxon>Paracoccaceae</taxon>
        <taxon>Paragemmobacter</taxon>
    </lineage>
</organism>
<dbReference type="Pfam" id="PF02770">
    <property type="entry name" value="Acyl-CoA_dh_M"/>
    <property type="match status" value="1"/>
</dbReference>
<dbReference type="InterPro" id="IPR052166">
    <property type="entry name" value="Diverse_Acyl-CoA_DH"/>
</dbReference>
<dbReference type="EC" id="1.3.99.41" evidence="8"/>
<evidence type="ECO:0000313" key="15">
    <source>
        <dbReference type="EMBL" id="MBC2834832.1"/>
    </source>
</evidence>
<keyword evidence="5 10" id="KW-0560">Oxidoreductase</keyword>
<evidence type="ECO:0000256" key="9">
    <source>
        <dbReference type="ARBA" id="ARBA00069043"/>
    </source>
</evidence>
<evidence type="ECO:0000256" key="5">
    <source>
        <dbReference type="ARBA" id="ARBA00023002"/>
    </source>
</evidence>
<evidence type="ECO:0000256" key="6">
    <source>
        <dbReference type="ARBA" id="ARBA00051388"/>
    </source>
</evidence>
<feature type="domain" description="Acetyl-CoA dehydrogenase-like C-terminal" evidence="14">
    <location>
        <begin position="461"/>
        <end position="587"/>
    </location>
</feature>
<dbReference type="AlphaFoldDB" id="A0A842I3V6"/>
<feature type="domain" description="Acyl-CoA dehydrogenase/oxidase C-terminal" evidence="11">
    <location>
        <begin position="281"/>
        <end position="445"/>
    </location>
</feature>
<dbReference type="Pfam" id="PF00441">
    <property type="entry name" value="Acyl-CoA_dh_1"/>
    <property type="match status" value="1"/>
</dbReference>
<keyword evidence="4 10" id="KW-0274">FAD</keyword>
<dbReference type="EMBL" id="JACLQD010000001">
    <property type="protein sequence ID" value="MBC2834832.1"/>
    <property type="molecule type" value="Genomic_DNA"/>
</dbReference>
<dbReference type="InterPro" id="IPR009100">
    <property type="entry name" value="AcylCoA_DH/oxidase_NM_dom_sf"/>
</dbReference>
<dbReference type="GO" id="GO:0016627">
    <property type="term" value="F:oxidoreductase activity, acting on the CH-CH group of donors"/>
    <property type="evidence" value="ECO:0007669"/>
    <property type="project" value="InterPro"/>
</dbReference>
<evidence type="ECO:0000256" key="3">
    <source>
        <dbReference type="ARBA" id="ARBA00022630"/>
    </source>
</evidence>
<comment type="cofactor">
    <cofactor evidence="1 10">
        <name>FAD</name>
        <dbReference type="ChEBI" id="CHEBI:57692"/>
    </cofactor>
</comment>
<dbReference type="InterPro" id="IPR013786">
    <property type="entry name" value="AcylCoA_DH/ox_N"/>
</dbReference>
<evidence type="ECO:0000256" key="4">
    <source>
        <dbReference type="ARBA" id="ARBA00022827"/>
    </source>
</evidence>
<dbReference type="InterPro" id="IPR037069">
    <property type="entry name" value="AcylCoA_DH/ox_N_sf"/>
</dbReference>
<dbReference type="InterPro" id="IPR025878">
    <property type="entry name" value="Acyl-CoA_dh-like_C_dom"/>
</dbReference>
<dbReference type="SUPFAM" id="SSF47203">
    <property type="entry name" value="Acyl-CoA dehydrogenase C-terminal domain-like"/>
    <property type="match status" value="1"/>
</dbReference>
<evidence type="ECO:0000256" key="1">
    <source>
        <dbReference type="ARBA" id="ARBA00001974"/>
    </source>
</evidence>
<evidence type="ECO:0000259" key="13">
    <source>
        <dbReference type="Pfam" id="PF02771"/>
    </source>
</evidence>
<dbReference type="PANTHER" id="PTHR42803">
    <property type="entry name" value="ACYL-COA DEHYDROGENASE"/>
    <property type="match status" value="1"/>
</dbReference>
<dbReference type="FunFam" id="2.40.110.10:FF:000031">
    <property type="entry name" value="Acyl-CoA dehydrogenase, putative"/>
    <property type="match status" value="1"/>
</dbReference>
<reference evidence="15 16" key="1">
    <citation type="journal article" date="2017" name="Int. J. Syst. Evol. Microbiol.">
        <title>Gemmobacter straminiformis sp. nov., isolated from an artificial fountain.</title>
        <authorList>
            <person name="Kang J.Y."/>
            <person name="Kim M.J."/>
            <person name="Chun J."/>
            <person name="Son K.P."/>
            <person name="Jahng K.Y."/>
        </authorList>
    </citation>
    <scope>NUCLEOTIDE SEQUENCE [LARGE SCALE GENOMIC DNA]</scope>
    <source>
        <strain evidence="15 16">CAM-8</strain>
    </source>
</reference>
<gene>
    <name evidence="15" type="ORF">H7F16_04890</name>
</gene>
<comment type="function">
    <text evidence="7">Involved in the assimilation of dimethylsulphoniopropionate (DMSP), an important compound in the fixation of carbon in marine phytoplankton, by mediating the conversion of 3-(methylthio)propanoyl-CoA (MMPA-CoA) to 3-(methylthio)acryloyl-CoA (MTA-CoA).</text>
</comment>
<dbReference type="Gene3D" id="2.40.110.10">
    <property type="entry name" value="Butyryl-CoA Dehydrogenase, subunit A, domain 2"/>
    <property type="match status" value="1"/>
</dbReference>
<dbReference type="InterPro" id="IPR036250">
    <property type="entry name" value="AcylCo_DH-like_C"/>
</dbReference>
<feature type="domain" description="Acyl-CoA dehydrogenase/oxidase N-terminal" evidence="13">
    <location>
        <begin position="80"/>
        <end position="156"/>
    </location>
</feature>
<sequence length="591" mass="62621">MPRYSAPIKDLQFVLHDVLDVTRADIPGYADLDPAFTAAVLSEAGRLASDVLAPLNATGDRIGCTLENGTVRTPPGFAGAFAQLRQGGWPALDCDPAYGGQGLPYLMGTAVGEIFVGANMALNMYQGLTHGAYSAIHAHGTAEQKATYLPRLVSGEWSGTMNLTEPQCGTDLGLIRSRAEAQPDGSYRITGTKIFISAGEHDLAENIIHLVLARAAGGPEGTKGLSLFIVPKFLVTEAGGLGPRNRVVASRIERKMGIHANATCQMEYDGATGFLMGGLHKGMRAMFTMMNEARIGVGVQGYAVAEAALQNAAAYARDRLQGRAASVPANPSGPADPLIVHPDIRRSLMDQRAFTEGARAFTLWAASLIDRATRTGDTEAEALVSLLTPVIKGFQTDKGFDSTVAAQQIFGGHGYVEESGMSQFVRDARIAMIYEGTNGIQALDLVGRKLGADGGKAIMAFFELVTTFCSENGTDPRMLPFATPLKAACKDLQTAAMHFLQTAPKSPDTALAGATDFLHLMGHVCFGLIWARMARAALAALDRGHPDAAFLDAKLATARFYMARHLPATALHLARITSGADPVMALPAEAF</sequence>
<dbReference type="Pfam" id="PF02771">
    <property type="entry name" value="Acyl-CoA_dh_N"/>
    <property type="match status" value="1"/>
</dbReference>
<proteinExistence type="inferred from homology"/>
<dbReference type="Gene3D" id="1.20.140.10">
    <property type="entry name" value="Butyryl-CoA Dehydrogenase, subunit A, domain 3"/>
    <property type="match status" value="1"/>
</dbReference>